<sequence>MTSSVTSPAWQTAPVDAASRQALTTRGLEYRTVSHGDLAAYAGWLQATARGFQDGERNDDHISVNRELTAYRRLTGVFDPAAPVADTPVATLASWIAEVSAPGGRGIPSCAITSVTVAPTHRRRGIARAMLEGELRAASAVGLPMAMLTVSESTLYGRYGFAPAAASASWTIEAKRASWVGPRPDGRVDFIPRARLRELAPALHERTRRAWPGEIEVPAGHWDTIAGTRRDAKDADKLRAVQYTDTQGEVAGLAAYTVEGNDDDFTKAAVAVVYLLTATDDAYAALWRFLLELDLVATVRASEQSVDEPLLWMIDDQRAAKVTLRDHQYLRILDVPASLEARSYGAPGRFVLEVTDSLGIADGRFLLDAAVDGTATVTRVADDERPTDAVKVALDIRELSAAYLGGVSLATLARAGRVQTTDADAAARTFGWHVPPRLSIWY</sequence>
<feature type="binding site" evidence="4">
    <location>
        <begin position="115"/>
        <end position="117"/>
    </location>
    <ligand>
        <name>acetyl-CoA</name>
        <dbReference type="ChEBI" id="CHEBI:57288"/>
    </ligand>
</feature>
<dbReference type="Pfam" id="PF17668">
    <property type="entry name" value="Acetyltransf_17"/>
    <property type="match status" value="1"/>
</dbReference>
<feature type="domain" description="N-acetyltransferase" evidence="5">
    <location>
        <begin position="28"/>
        <end position="178"/>
    </location>
</feature>
<evidence type="ECO:0000259" key="5">
    <source>
        <dbReference type="PROSITE" id="PS51186"/>
    </source>
</evidence>
<dbReference type="InterPro" id="IPR051554">
    <property type="entry name" value="Acetyltransferase_Eis"/>
</dbReference>
<evidence type="ECO:0000256" key="4">
    <source>
        <dbReference type="HAMAP-Rule" id="MF_01812"/>
    </source>
</evidence>
<evidence type="ECO:0000313" key="7">
    <source>
        <dbReference type="Proteomes" id="UP000648352"/>
    </source>
</evidence>
<proteinExistence type="inferred from homology"/>
<dbReference type="InterPro" id="IPR041380">
    <property type="entry name" value="Acetyltransf_17"/>
</dbReference>
<feature type="binding site" evidence="4">
    <location>
        <begin position="123"/>
        <end position="128"/>
    </location>
    <ligand>
        <name>acetyl-CoA</name>
        <dbReference type="ChEBI" id="CHEBI:57288"/>
    </ligand>
</feature>
<feature type="binding site" evidence="4">
    <location>
        <begin position="151"/>
        <end position="152"/>
    </location>
    <ligand>
        <name>acetyl-CoA</name>
        <dbReference type="ChEBI" id="CHEBI:57288"/>
    </ligand>
</feature>
<dbReference type="Gene3D" id="3.30.1050.10">
    <property type="entry name" value="SCP2 sterol-binding domain"/>
    <property type="match status" value="1"/>
</dbReference>
<dbReference type="PROSITE" id="PS51186">
    <property type="entry name" value="GNAT"/>
    <property type="match status" value="1"/>
</dbReference>
<feature type="active site" description="Proton donor" evidence="4">
    <location>
        <position position="156"/>
    </location>
</feature>
<dbReference type="HAMAP" id="MF_01812">
    <property type="entry name" value="Eis"/>
    <property type="match status" value="1"/>
</dbReference>
<dbReference type="InterPro" id="IPR036527">
    <property type="entry name" value="SCP2_sterol-bd_dom_sf"/>
</dbReference>
<dbReference type="Gene3D" id="3.40.630.30">
    <property type="match status" value="2"/>
</dbReference>
<comment type="similarity">
    <text evidence="1 4">Belongs to the acetyltransferase Eis family.</text>
</comment>
<protein>
    <submittedName>
        <fullName evidence="6">GNAT family N-acetyltransferase</fullName>
    </submittedName>
</protein>
<dbReference type="NCBIfam" id="NF002367">
    <property type="entry name" value="PRK01346.1-4"/>
    <property type="match status" value="1"/>
</dbReference>
<comment type="subunit">
    <text evidence="4">Homohexamer; trimer of dimers.</text>
</comment>
<feature type="active site" description="Proton acceptor; via carboxylate" evidence="4">
    <location>
        <position position="442"/>
    </location>
</feature>
<dbReference type="Proteomes" id="UP000648352">
    <property type="component" value="Unassembled WGS sequence"/>
</dbReference>
<name>A0ABR8S099_9MICO</name>
<keyword evidence="3 4" id="KW-0012">Acyltransferase</keyword>
<dbReference type="PANTHER" id="PTHR37817">
    <property type="entry name" value="N-ACETYLTRANSFERASE EIS"/>
    <property type="match status" value="1"/>
</dbReference>
<dbReference type="Pfam" id="PF13530">
    <property type="entry name" value="SCP2_2"/>
    <property type="match status" value="1"/>
</dbReference>
<dbReference type="InterPro" id="IPR016181">
    <property type="entry name" value="Acyl_CoA_acyltransferase"/>
</dbReference>
<dbReference type="PANTHER" id="PTHR37817:SF1">
    <property type="entry name" value="N-ACETYLTRANSFERASE EIS"/>
    <property type="match status" value="1"/>
</dbReference>
<dbReference type="SUPFAM" id="SSF55729">
    <property type="entry name" value="Acyl-CoA N-acyltransferases (Nat)"/>
    <property type="match status" value="1"/>
</dbReference>
<evidence type="ECO:0000256" key="2">
    <source>
        <dbReference type="ARBA" id="ARBA00022679"/>
    </source>
</evidence>
<keyword evidence="2 4" id="KW-0808">Transferase</keyword>
<dbReference type="InterPro" id="IPR000182">
    <property type="entry name" value="GNAT_dom"/>
</dbReference>
<comment type="caution">
    <text evidence="6">The sequence shown here is derived from an EMBL/GenBank/DDBJ whole genome shotgun (WGS) entry which is preliminary data.</text>
</comment>
<dbReference type="SUPFAM" id="SSF55718">
    <property type="entry name" value="SCP-like"/>
    <property type="match status" value="1"/>
</dbReference>
<keyword evidence="7" id="KW-1185">Reference proteome</keyword>
<dbReference type="Pfam" id="PF13527">
    <property type="entry name" value="Acetyltransf_9"/>
    <property type="match status" value="1"/>
</dbReference>
<accession>A0ABR8S099</accession>
<dbReference type="InterPro" id="IPR022902">
    <property type="entry name" value="NAcTrfase_Eis"/>
</dbReference>
<dbReference type="RefSeq" id="WP_191717916.1">
    <property type="nucleotide sequence ID" value="NZ_JACSQP010000002.1"/>
</dbReference>
<evidence type="ECO:0000256" key="1">
    <source>
        <dbReference type="ARBA" id="ARBA00009213"/>
    </source>
</evidence>
<dbReference type="EMBL" id="JACSQP010000002">
    <property type="protein sequence ID" value="MBD7956921.1"/>
    <property type="molecule type" value="Genomic_DNA"/>
</dbReference>
<evidence type="ECO:0000313" key="6">
    <source>
        <dbReference type="EMBL" id="MBD7956921.1"/>
    </source>
</evidence>
<reference evidence="6 7" key="1">
    <citation type="submission" date="2020-08" db="EMBL/GenBank/DDBJ databases">
        <title>A Genomic Blueprint of the Chicken Gut Microbiome.</title>
        <authorList>
            <person name="Gilroy R."/>
            <person name="Ravi A."/>
            <person name="Getino M."/>
            <person name="Pursley I."/>
            <person name="Horton D.L."/>
            <person name="Alikhan N.-F."/>
            <person name="Baker D."/>
            <person name="Gharbi K."/>
            <person name="Hall N."/>
            <person name="Watson M."/>
            <person name="Adriaenssens E.M."/>
            <person name="Foster-Nyarko E."/>
            <person name="Jarju S."/>
            <person name="Secka A."/>
            <person name="Antonio M."/>
            <person name="Oren A."/>
            <person name="Chaudhuri R."/>
            <person name="La Ragione R.M."/>
            <person name="Hildebrand F."/>
            <person name="Pallen M.J."/>
        </authorList>
    </citation>
    <scope>NUCLEOTIDE SEQUENCE [LARGE SCALE GENOMIC DNA]</scope>
    <source>
        <strain evidence="6 7">Sa4CUA7</strain>
    </source>
</reference>
<gene>
    <name evidence="6" type="ORF">H9651_04680</name>
</gene>
<dbReference type="InterPro" id="IPR025559">
    <property type="entry name" value="Eis_dom"/>
</dbReference>
<organism evidence="6 7">
    <name type="scientific">Microbacterium pullorum</name>
    <dbReference type="NCBI Taxonomy" id="2762236"/>
    <lineage>
        <taxon>Bacteria</taxon>
        <taxon>Bacillati</taxon>
        <taxon>Actinomycetota</taxon>
        <taxon>Actinomycetes</taxon>
        <taxon>Micrococcales</taxon>
        <taxon>Microbacteriaceae</taxon>
        <taxon>Microbacterium</taxon>
    </lineage>
</organism>
<evidence type="ECO:0000256" key="3">
    <source>
        <dbReference type="ARBA" id="ARBA00023315"/>
    </source>
</evidence>